<dbReference type="EMBL" id="JBBNAF010000027">
    <property type="protein sequence ID" value="KAK9082374.1"/>
    <property type="molecule type" value="Genomic_DNA"/>
</dbReference>
<evidence type="ECO:0000313" key="1">
    <source>
        <dbReference type="EMBL" id="KAK9082374.1"/>
    </source>
</evidence>
<dbReference type="AlphaFoldDB" id="A0AAP0E434"/>
<proteinExistence type="predicted"/>
<dbReference type="Proteomes" id="UP001420932">
    <property type="component" value="Unassembled WGS sequence"/>
</dbReference>
<comment type="caution">
    <text evidence="1">The sequence shown here is derived from an EMBL/GenBank/DDBJ whole genome shotgun (WGS) entry which is preliminary data.</text>
</comment>
<gene>
    <name evidence="1" type="ORF">Syun_031977</name>
</gene>
<name>A0AAP0E434_9MAGN</name>
<evidence type="ECO:0000313" key="2">
    <source>
        <dbReference type="Proteomes" id="UP001420932"/>
    </source>
</evidence>
<sequence length="293" mass="33684">MFVALGSPLLKFILKIGCSDGRLLAPKNIYMELCRLTYVSLTTRSVDWVFRLSVVSSMVWSVGHVSRTNDDPILKEKEESEESVFFEDRSRNQSDNYAIRKKSSTEESLLRVSGEERSPEILISFHSSGSTSNQWRKLKNPWFPGRTPFRPSCCGTGKKTRFFAQLAHSAGPTCILYLAEEASDRLEFLPSWDSMDQDLLSLYGQYRSTLVDHMDVEKASDLDEFETSLFHFNLPKEDETQRKRRTKKKGELESLWPWSLYAEAVRVRTRIPFPEGDFLCVALFLAFLVSIFS</sequence>
<evidence type="ECO:0008006" key="3">
    <source>
        <dbReference type="Google" id="ProtNLM"/>
    </source>
</evidence>
<keyword evidence="2" id="KW-1185">Reference proteome</keyword>
<organism evidence="1 2">
    <name type="scientific">Stephania yunnanensis</name>
    <dbReference type="NCBI Taxonomy" id="152371"/>
    <lineage>
        <taxon>Eukaryota</taxon>
        <taxon>Viridiplantae</taxon>
        <taxon>Streptophyta</taxon>
        <taxon>Embryophyta</taxon>
        <taxon>Tracheophyta</taxon>
        <taxon>Spermatophyta</taxon>
        <taxon>Magnoliopsida</taxon>
        <taxon>Ranunculales</taxon>
        <taxon>Menispermaceae</taxon>
        <taxon>Menispermoideae</taxon>
        <taxon>Cissampelideae</taxon>
        <taxon>Stephania</taxon>
    </lineage>
</organism>
<accession>A0AAP0E434</accession>
<reference evidence="1 2" key="1">
    <citation type="submission" date="2024-01" db="EMBL/GenBank/DDBJ databases">
        <title>Genome assemblies of Stephania.</title>
        <authorList>
            <person name="Yang L."/>
        </authorList>
    </citation>
    <scope>NUCLEOTIDE SEQUENCE [LARGE SCALE GENOMIC DNA]</scope>
    <source>
        <strain evidence="1">YNDBR</strain>
        <tissue evidence="1">Leaf</tissue>
    </source>
</reference>
<protein>
    <recommendedName>
        <fullName evidence="3">Ribosomal protein L10</fullName>
    </recommendedName>
</protein>